<dbReference type="PROSITE" id="PS50077">
    <property type="entry name" value="HEAT_REPEAT"/>
    <property type="match status" value="1"/>
</dbReference>
<dbReference type="SUPFAM" id="SSF48371">
    <property type="entry name" value="ARM repeat"/>
    <property type="match status" value="2"/>
</dbReference>
<dbReference type="InterPro" id="IPR052575">
    <property type="entry name" value="SSU_processome_comp_20"/>
</dbReference>
<dbReference type="InterPro" id="IPR011430">
    <property type="entry name" value="UTP20_N"/>
</dbReference>
<dbReference type="Pfam" id="PF07539">
    <property type="entry name" value="UTP20_N"/>
    <property type="match status" value="1"/>
</dbReference>
<gene>
    <name evidence="4" type="ORF">N7G274_002813</name>
</gene>
<dbReference type="Proteomes" id="UP001590950">
    <property type="component" value="Unassembled WGS sequence"/>
</dbReference>
<organism evidence="4 5">
    <name type="scientific">Stereocaulon virgatum</name>
    <dbReference type="NCBI Taxonomy" id="373712"/>
    <lineage>
        <taxon>Eukaryota</taxon>
        <taxon>Fungi</taxon>
        <taxon>Dikarya</taxon>
        <taxon>Ascomycota</taxon>
        <taxon>Pezizomycotina</taxon>
        <taxon>Lecanoromycetes</taxon>
        <taxon>OSLEUM clade</taxon>
        <taxon>Lecanoromycetidae</taxon>
        <taxon>Lecanorales</taxon>
        <taxon>Lecanorineae</taxon>
        <taxon>Stereocaulaceae</taxon>
        <taxon>Stereocaulon</taxon>
    </lineage>
</organism>
<dbReference type="PANTHER" id="PTHR17695">
    <property type="entry name" value="SMALL SUBUNIT PROCESSOME COMPONENT 20 HOMOLOG"/>
    <property type="match status" value="1"/>
</dbReference>
<sequence length="1176" mass="132604">MANTSRQEKIVQKVFQPNVDHILTGVGSLLRKSPSKELLGSAIELVSLLAPLVEGSAEVMNLLEICTFLLDQPSQRVNPKSKGELLQIVQHFIPLVHAPLSANLRDHIFKSVSSLFGYFKDRANRLVLSEVLSVLAQADPELEDVAWLCVKLNAFSTRKMDEPDFDQRLEAFNIINETRFRTLSAKQWRPLLHNMLYYVKDTEELAIRSNASFALRRFVETNVNTSETSESERHEMVKLILLPALRNGASESSELVRAEYLSIMAHLVHHNPEWQEVNDMSVLLVSGDEEASFFGNVLHIQQHRRLRALRRLSAEAEKRGLRSANVAHFFIPLIEHFVIDKADEESSHNLSAETVVSIGVLASSLEWPQFRAMFRRFTSYIQCKPDVEKTITKLLGVIIDALVQAAGEKNHPDTGHIPSTLAMTMPRQGKLAGDLTESLLPLLVKYVHDKDEANVSLRVPVSVSVVRLLRLLPPDQFRSRLPPILTDVCHILRSRAQESRDLTRKTLVDISTLIGPAYFGFVLKELRSSLARGYQLHVLSFTVHSILVATSSIFKPGDLDYCLPQIVAIIMDDIFGATGQEKDAEEYISKMKEVKSSKSYDSMELVAKIATVEHFAQLIRPLQALLGEKLDLRRVKKIDELLRRIGVGLLRNEAVQDQRVLIFCYEIIQEVYKTAEPSSNDTAGQGAPYRTKRLLLDYKGVDRTGNRGSTSSHNHKLVRFALDLLRSVLHKYSEFLQTPANLLGFIPIIGDALVGSNEEIQISALRLLNATIKVPLKEIDENAAIYVAECVKIVKNQTSTNVELAQAALKLVSAILRERCTVEIRENDLAYLLKRLIPDLDEPDKQGVAFNFLKAVMTRKIVITEVYEVLDRIATIMVTNQSRSARDMARGVYFQFIMDYPQSRVRFSKQLAFLKDNLDYKHQEGRQSVMEAIHLLLNKVGENLIQDIIATFFQPLVLQILNDESQECREMAGALLQRAFERADTERTQAFLKKLWALLNSTTEPEFIRVALQIYGICLETNGVKAEKELPQLLSRLTQILKSNLRNPTEVEWELLYHSLQTFSRICHTFPGAAFAVGTAPAWASVRQCLSFPHAWIKLSSAKLLETYFGDFARTNASNSEGTGVKFPFKGSDGLSLTSQDVVQLTRSSISHLHIPTLTSELATQSIRNLVFFCPR</sequence>
<dbReference type="EMBL" id="JBEFKJ010000008">
    <property type="protein sequence ID" value="KAL2045038.1"/>
    <property type="molecule type" value="Genomic_DNA"/>
</dbReference>
<protein>
    <submittedName>
        <fullName evidence="4">Uncharacterized protein</fullName>
    </submittedName>
</protein>
<dbReference type="InterPro" id="IPR046523">
    <property type="entry name" value="UTP20_dom"/>
</dbReference>
<evidence type="ECO:0000259" key="3">
    <source>
        <dbReference type="Pfam" id="PF20416"/>
    </source>
</evidence>
<feature type="domain" description="U3 small nucleolar RNA-associated protein 20 N-terminal" evidence="2">
    <location>
        <begin position="6"/>
        <end position="252"/>
    </location>
</feature>
<accession>A0ABR4ANM3</accession>
<evidence type="ECO:0000259" key="2">
    <source>
        <dbReference type="Pfam" id="PF07539"/>
    </source>
</evidence>
<dbReference type="InterPro" id="IPR016024">
    <property type="entry name" value="ARM-type_fold"/>
</dbReference>
<reference evidence="4 5" key="1">
    <citation type="submission" date="2024-09" db="EMBL/GenBank/DDBJ databases">
        <title>Rethinking Asexuality: The Enigmatic Case of Functional Sexual Genes in Lepraria (Stereocaulaceae).</title>
        <authorList>
            <person name="Doellman M."/>
            <person name="Sun Y."/>
            <person name="Barcenas-Pena A."/>
            <person name="Lumbsch H.T."/>
            <person name="Grewe F."/>
        </authorList>
    </citation>
    <scope>NUCLEOTIDE SEQUENCE [LARGE SCALE GENOMIC DNA]</scope>
    <source>
        <strain evidence="4 5">Mercado 3170</strain>
    </source>
</reference>
<dbReference type="PANTHER" id="PTHR17695:SF11">
    <property type="entry name" value="SMALL SUBUNIT PROCESSOME COMPONENT 20 HOMOLOG"/>
    <property type="match status" value="1"/>
</dbReference>
<feature type="repeat" description="HEAT" evidence="1">
    <location>
        <begin position="439"/>
        <end position="480"/>
    </location>
</feature>
<keyword evidence="5" id="KW-1185">Reference proteome</keyword>
<dbReference type="Gene3D" id="1.25.10.10">
    <property type="entry name" value="Leucine-rich Repeat Variant"/>
    <property type="match status" value="2"/>
</dbReference>
<feature type="domain" description="U3 small nucleolar RNA-associated protein 20" evidence="3">
    <location>
        <begin position="450"/>
        <end position="668"/>
    </location>
</feature>
<comment type="caution">
    <text evidence="4">The sequence shown here is derived from an EMBL/GenBank/DDBJ whole genome shotgun (WGS) entry which is preliminary data.</text>
</comment>
<dbReference type="Pfam" id="PF20416">
    <property type="entry name" value="UTP20"/>
    <property type="match status" value="1"/>
</dbReference>
<evidence type="ECO:0000313" key="5">
    <source>
        <dbReference type="Proteomes" id="UP001590950"/>
    </source>
</evidence>
<dbReference type="InterPro" id="IPR021133">
    <property type="entry name" value="HEAT_type_2"/>
</dbReference>
<proteinExistence type="predicted"/>
<evidence type="ECO:0000313" key="4">
    <source>
        <dbReference type="EMBL" id="KAL2045038.1"/>
    </source>
</evidence>
<evidence type="ECO:0000256" key="1">
    <source>
        <dbReference type="PROSITE-ProRule" id="PRU00103"/>
    </source>
</evidence>
<dbReference type="InterPro" id="IPR011989">
    <property type="entry name" value="ARM-like"/>
</dbReference>
<name>A0ABR4ANM3_9LECA</name>